<dbReference type="eggNOG" id="ENOG502R6HB">
    <property type="taxonomic scope" value="Eukaryota"/>
</dbReference>
<dbReference type="PROSITE" id="PS50888">
    <property type="entry name" value="BHLH"/>
    <property type="match status" value="1"/>
</dbReference>
<feature type="region of interest" description="Disordered" evidence="5">
    <location>
        <begin position="390"/>
        <end position="452"/>
    </location>
</feature>
<feature type="region of interest" description="Disordered" evidence="5">
    <location>
        <begin position="1"/>
        <end position="23"/>
    </location>
</feature>
<dbReference type="GO" id="GO:0003677">
    <property type="term" value="F:DNA binding"/>
    <property type="evidence" value="ECO:0007669"/>
    <property type="project" value="UniProtKB-KW"/>
</dbReference>
<keyword evidence="2" id="KW-0805">Transcription regulation</keyword>
<dbReference type="PANTHER" id="PTHR45844:SF7">
    <property type="entry name" value="OS05G0163900 PROTEIN"/>
    <property type="match status" value="1"/>
</dbReference>
<organism evidence="7">
    <name type="scientific">Oryza brachyantha</name>
    <name type="common">malo sina</name>
    <dbReference type="NCBI Taxonomy" id="4533"/>
    <lineage>
        <taxon>Eukaryota</taxon>
        <taxon>Viridiplantae</taxon>
        <taxon>Streptophyta</taxon>
        <taxon>Embryophyta</taxon>
        <taxon>Tracheophyta</taxon>
        <taxon>Spermatophyta</taxon>
        <taxon>Magnoliopsida</taxon>
        <taxon>Liliopsida</taxon>
        <taxon>Poales</taxon>
        <taxon>Poaceae</taxon>
        <taxon>BOP clade</taxon>
        <taxon>Oryzoideae</taxon>
        <taxon>Oryzeae</taxon>
        <taxon>Oryzinae</taxon>
        <taxon>Oryza</taxon>
    </lineage>
</organism>
<reference evidence="7" key="2">
    <citation type="submission" date="2013-04" db="UniProtKB">
        <authorList>
            <consortium name="EnsemblPlants"/>
        </authorList>
    </citation>
    <scope>IDENTIFICATION</scope>
</reference>
<dbReference type="Proteomes" id="UP000006038">
    <property type="component" value="Chromosome 5"/>
</dbReference>
<dbReference type="EnsemblPlants" id="OB05G14140.1">
    <property type="protein sequence ID" value="OB05G14140.1"/>
    <property type="gene ID" value="OB05G14140"/>
</dbReference>
<dbReference type="InterPro" id="IPR036034">
    <property type="entry name" value="PDZ_sf"/>
</dbReference>
<evidence type="ECO:0000256" key="3">
    <source>
        <dbReference type="ARBA" id="ARBA00023125"/>
    </source>
</evidence>
<dbReference type="Gene3D" id="2.30.42.10">
    <property type="match status" value="1"/>
</dbReference>
<dbReference type="SMART" id="SM00353">
    <property type="entry name" value="HLH"/>
    <property type="match status" value="1"/>
</dbReference>
<dbReference type="PANTHER" id="PTHR45844">
    <property type="entry name" value="TRANSCRIPTION FACTOR BHLH30"/>
    <property type="match status" value="1"/>
</dbReference>
<feature type="region of interest" description="Disordered" evidence="5">
    <location>
        <begin position="41"/>
        <end position="67"/>
    </location>
</feature>
<protein>
    <recommendedName>
        <fullName evidence="6">BHLH domain-containing protein</fullName>
    </recommendedName>
</protein>
<dbReference type="GO" id="GO:0046983">
    <property type="term" value="F:protein dimerization activity"/>
    <property type="evidence" value="ECO:0007669"/>
    <property type="project" value="InterPro"/>
</dbReference>
<evidence type="ECO:0000256" key="5">
    <source>
        <dbReference type="SAM" id="MobiDB-lite"/>
    </source>
</evidence>
<feature type="compositionally biased region" description="Low complexity" evidence="5">
    <location>
        <begin position="348"/>
        <end position="366"/>
    </location>
</feature>
<dbReference type="InterPro" id="IPR036638">
    <property type="entry name" value="HLH_DNA-bd_sf"/>
</dbReference>
<evidence type="ECO:0000256" key="1">
    <source>
        <dbReference type="ARBA" id="ARBA00005510"/>
    </source>
</evidence>
<keyword evidence="3" id="KW-0238">DNA-binding</keyword>
<evidence type="ECO:0000256" key="2">
    <source>
        <dbReference type="ARBA" id="ARBA00023015"/>
    </source>
</evidence>
<dbReference type="InterPro" id="IPR011598">
    <property type="entry name" value="bHLH_dom"/>
</dbReference>
<feature type="region of interest" description="Disordered" evidence="5">
    <location>
        <begin position="237"/>
        <end position="377"/>
    </location>
</feature>
<evidence type="ECO:0000259" key="6">
    <source>
        <dbReference type="PROSITE" id="PS50888"/>
    </source>
</evidence>
<dbReference type="SUPFAM" id="SSF50494">
    <property type="entry name" value="Trypsin-like serine proteases"/>
    <property type="match status" value="1"/>
</dbReference>
<dbReference type="GO" id="GO:0003700">
    <property type="term" value="F:DNA-binding transcription factor activity"/>
    <property type="evidence" value="ECO:0007669"/>
    <property type="project" value="InterPro"/>
</dbReference>
<feature type="compositionally biased region" description="Low complexity" evidence="5">
    <location>
        <begin position="427"/>
        <end position="441"/>
    </location>
</feature>
<dbReference type="Gene3D" id="4.10.280.10">
    <property type="entry name" value="Helix-loop-helix DNA-binding domain"/>
    <property type="match status" value="1"/>
</dbReference>
<feature type="compositionally biased region" description="Basic and acidic residues" evidence="5">
    <location>
        <begin position="250"/>
        <end position="263"/>
    </location>
</feature>
<dbReference type="Gramene" id="OB05G14140.1">
    <property type="protein sequence ID" value="OB05G14140.1"/>
    <property type="gene ID" value="OB05G14140"/>
</dbReference>
<accession>J3M490</accession>
<proteinExistence type="inferred from homology"/>
<keyword evidence="8" id="KW-1185">Reference proteome</keyword>
<evidence type="ECO:0000313" key="8">
    <source>
        <dbReference type="Proteomes" id="UP000006038"/>
    </source>
</evidence>
<dbReference type="SUPFAM" id="SSF50156">
    <property type="entry name" value="PDZ domain-like"/>
    <property type="match status" value="1"/>
</dbReference>
<dbReference type="AlphaFoldDB" id="J3M490"/>
<dbReference type="HOGENOM" id="CLU_347610_0_0_1"/>
<comment type="similarity">
    <text evidence="1">Belongs to the bHLH protein family.</text>
</comment>
<keyword evidence="4" id="KW-0804">Transcription</keyword>
<reference evidence="7" key="1">
    <citation type="journal article" date="2013" name="Nat. Commun.">
        <title>Whole-genome sequencing of Oryza brachyantha reveals mechanisms underlying Oryza genome evolution.</title>
        <authorList>
            <person name="Chen J."/>
            <person name="Huang Q."/>
            <person name="Gao D."/>
            <person name="Wang J."/>
            <person name="Lang Y."/>
            <person name="Liu T."/>
            <person name="Li B."/>
            <person name="Bai Z."/>
            <person name="Luis Goicoechea J."/>
            <person name="Liang C."/>
            <person name="Chen C."/>
            <person name="Zhang W."/>
            <person name="Sun S."/>
            <person name="Liao Y."/>
            <person name="Zhang X."/>
            <person name="Yang L."/>
            <person name="Song C."/>
            <person name="Wang M."/>
            <person name="Shi J."/>
            <person name="Liu G."/>
            <person name="Liu J."/>
            <person name="Zhou H."/>
            <person name="Zhou W."/>
            <person name="Yu Q."/>
            <person name="An N."/>
            <person name="Chen Y."/>
            <person name="Cai Q."/>
            <person name="Wang B."/>
            <person name="Liu B."/>
            <person name="Min J."/>
            <person name="Huang Y."/>
            <person name="Wu H."/>
            <person name="Li Z."/>
            <person name="Zhang Y."/>
            <person name="Yin Y."/>
            <person name="Song W."/>
            <person name="Jiang J."/>
            <person name="Jackson S.A."/>
            <person name="Wing R.A."/>
            <person name="Wang J."/>
            <person name="Chen M."/>
        </authorList>
    </citation>
    <scope>NUCLEOTIDE SEQUENCE [LARGE SCALE GENOMIC DNA]</scope>
    <source>
        <strain evidence="7">cv. IRGC 101232</strain>
    </source>
</reference>
<feature type="domain" description="BHLH" evidence="6">
    <location>
        <begin position="67"/>
        <end position="116"/>
    </location>
</feature>
<dbReference type="SUPFAM" id="SSF47459">
    <property type="entry name" value="HLH, helix-loop-helix DNA-binding domain"/>
    <property type="match status" value="1"/>
</dbReference>
<feature type="compositionally biased region" description="Low complexity" evidence="5">
    <location>
        <begin position="1"/>
        <end position="22"/>
    </location>
</feature>
<evidence type="ECO:0000256" key="4">
    <source>
        <dbReference type="ARBA" id="ARBA00023163"/>
    </source>
</evidence>
<dbReference type="STRING" id="4533.J3M490"/>
<dbReference type="InterPro" id="IPR009003">
    <property type="entry name" value="Peptidase_S1_PA"/>
</dbReference>
<dbReference type="Pfam" id="PF00010">
    <property type="entry name" value="HLH"/>
    <property type="match status" value="1"/>
</dbReference>
<sequence length="812" mass="89162">MATCQQQPWQEGNQQQQQLLHHGGYGHGLPSVYRGTVVLPRRPGSLALPPPPPPPSSSGRSATDQATALRIHSEAERRRRERINAHLATLRRILPDAKQMDKASLLASAVNQVRELKKSATEVAAPVPPEANEVTVQCYAGGGEHACTSVHATVSCDDRPGLLADIAGALRRLRLRPLRADMSCLGGRTQHAFVLRSEEEGAAPAAGDVNAAGGAPSARSLKEGVRQALAMAAFPEMVYSSSSRSKRQRRMLESREKKEEIKDGAFPFTRTPIGDRDPGRRNPPVMPTTRRRRRRRGTGSGPASGRDSHGGGGGEGRQHAGATRTPDVPAPMPLPRQPHLSPGRPLQSPSIDSGGSSSESDNRWSWQYGADSGSSSDVDIKWKTMITMATSSRSANPPRPPSASVPATKPVTSSVQERKRRRRRDMASTSSRLSLPDQSSSKMPPPQLDAGKSTCLEQLPMFKQSVYHRNIIDWHDLRQKNAALDVAESMLSLSSSSDGKAIDHCTGFIIEHDKVHGSAVIVTSSQIICTKKSLDDWKDNNVYSPDAKVIAHLWDGTSSELQLLCFNRHYEIIFYSLNGGQLQKVAPLDPNFRFGTEACVLARDKDLELICRRTVIKALDPCEHQRNHYLFIDALKCEGCSGGALANFDGSILGMVLYARPNVAFLPSSIILKCFKLWKRFRKLARPNLGVRLRTVGFLDISHLDNLSRIYGVRSGLIVAKVSVGSPAERNGIRVGDIIFQCQREFISTITEFEDMLLDVCENQFEKGTNVNSKVDIELGVYNVRKRARRNITLSVELSDGMEVIDEGLWDD</sequence>
<name>J3M490_ORYBR</name>
<evidence type="ECO:0000313" key="7">
    <source>
        <dbReference type="EnsemblPlants" id="OB05G14140.1"/>
    </source>
</evidence>
<dbReference type="InterPro" id="IPR045847">
    <property type="entry name" value="AIG1-like"/>
</dbReference>